<keyword evidence="2 5" id="KW-0812">Transmembrane</keyword>
<feature type="transmembrane region" description="Helical" evidence="5">
    <location>
        <begin position="31"/>
        <end position="55"/>
    </location>
</feature>
<evidence type="ECO:0000256" key="2">
    <source>
        <dbReference type="ARBA" id="ARBA00022692"/>
    </source>
</evidence>
<name>A0ABU1EZ80_9STAP</name>
<evidence type="ECO:0000313" key="8">
    <source>
        <dbReference type="Proteomes" id="UP001255050"/>
    </source>
</evidence>
<organism evidence="7 8">
    <name type="scientific">Staphylococcus coagulans</name>
    <dbReference type="NCBI Taxonomy" id="74706"/>
    <lineage>
        <taxon>Bacteria</taxon>
        <taxon>Bacillati</taxon>
        <taxon>Bacillota</taxon>
        <taxon>Bacilli</taxon>
        <taxon>Bacillales</taxon>
        <taxon>Staphylococcaceae</taxon>
        <taxon>Staphylococcus</taxon>
    </lineage>
</organism>
<feature type="domain" description="TM2" evidence="6">
    <location>
        <begin position="1"/>
        <end position="50"/>
    </location>
</feature>
<evidence type="ECO:0000256" key="4">
    <source>
        <dbReference type="ARBA" id="ARBA00023136"/>
    </source>
</evidence>
<proteinExistence type="predicted"/>
<comment type="subcellular location">
    <subcellularLocation>
        <location evidence="1">Membrane</location>
        <topology evidence="1">Multi-pass membrane protein</topology>
    </subcellularLocation>
</comment>
<accession>A0ABU1EZ80</accession>
<dbReference type="InterPro" id="IPR007829">
    <property type="entry name" value="TM2"/>
</dbReference>
<dbReference type="RefSeq" id="WP_309551456.1">
    <property type="nucleotide sequence ID" value="NZ_JAVJGV010000037.1"/>
</dbReference>
<evidence type="ECO:0000256" key="5">
    <source>
        <dbReference type="SAM" id="Phobius"/>
    </source>
</evidence>
<evidence type="ECO:0000256" key="3">
    <source>
        <dbReference type="ARBA" id="ARBA00022989"/>
    </source>
</evidence>
<dbReference type="Pfam" id="PF05154">
    <property type="entry name" value="TM2"/>
    <property type="match status" value="1"/>
</dbReference>
<evidence type="ECO:0000313" key="7">
    <source>
        <dbReference type="EMBL" id="MDR5603425.1"/>
    </source>
</evidence>
<protein>
    <submittedName>
        <fullName evidence="7">TM2 domain-containing protein</fullName>
    </submittedName>
</protein>
<keyword evidence="4 5" id="KW-0472">Membrane</keyword>
<sequence>MKVNKWISAILAIVLGGGVHKFYSHKIGLGILYALFSWTGIPGLIGFIEGVLVLLKTPYETNEIIVQHSPNILMYSRRASGRMRLAFYPCPFNISKGRFS</sequence>
<evidence type="ECO:0000256" key="1">
    <source>
        <dbReference type="ARBA" id="ARBA00004141"/>
    </source>
</evidence>
<dbReference type="Proteomes" id="UP001255050">
    <property type="component" value="Unassembled WGS sequence"/>
</dbReference>
<evidence type="ECO:0000259" key="6">
    <source>
        <dbReference type="Pfam" id="PF05154"/>
    </source>
</evidence>
<reference evidence="7 8" key="1">
    <citation type="submission" date="2023-08" db="EMBL/GenBank/DDBJ databases">
        <title>Whole genome sequencing of Staphylococcus coagulans NN-2474.</title>
        <authorList>
            <person name="Kropotov V.S."/>
            <person name="Boriskina E.V."/>
            <person name="Gordinskaya N.A."/>
            <person name="Shkurkina I.S."/>
            <person name="Kryazhev D.V."/>
            <person name="Alekseeva A.E."/>
            <person name="Makhova M.A."/>
        </authorList>
    </citation>
    <scope>NUCLEOTIDE SEQUENCE [LARGE SCALE GENOMIC DNA]</scope>
    <source>
        <strain evidence="7 8">NN-2474</strain>
    </source>
</reference>
<keyword evidence="3 5" id="KW-1133">Transmembrane helix</keyword>
<keyword evidence="8" id="KW-1185">Reference proteome</keyword>
<comment type="caution">
    <text evidence="7">The sequence shown here is derived from an EMBL/GenBank/DDBJ whole genome shotgun (WGS) entry which is preliminary data.</text>
</comment>
<gene>
    <name evidence="7" type="ORF">RCO12_08250</name>
</gene>
<dbReference type="EMBL" id="JAVJGV010000037">
    <property type="protein sequence ID" value="MDR5603425.1"/>
    <property type="molecule type" value="Genomic_DNA"/>
</dbReference>